<evidence type="ECO:0000313" key="3">
    <source>
        <dbReference type="Proteomes" id="UP000297407"/>
    </source>
</evidence>
<dbReference type="OrthoDB" id="794917at2"/>
<keyword evidence="1" id="KW-0472">Membrane</keyword>
<proteinExistence type="predicted"/>
<evidence type="ECO:0000256" key="1">
    <source>
        <dbReference type="SAM" id="Phobius"/>
    </source>
</evidence>
<dbReference type="Proteomes" id="UP000297407">
    <property type="component" value="Unassembled WGS sequence"/>
</dbReference>
<dbReference type="EMBL" id="SRLH01000002">
    <property type="protein sequence ID" value="TGD59239.1"/>
    <property type="molecule type" value="Genomic_DNA"/>
</dbReference>
<feature type="transmembrane region" description="Helical" evidence="1">
    <location>
        <begin position="119"/>
        <end position="140"/>
    </location>
</feature>
<feature type="transmembrane region" description="Helical" evidence="1">
    <location>
        <begin position="152"/>
        <end position="169"/>
    </location>
</feature>
<name>A0A4Z0LBK2_9FLAO</name>
<reference evidence="2 3" key="1">
    <citation type="submission" date="2019-04" db="EMBL/GenBank/DDBJ databases">
        <title>Flavobacterium sp. strain DS2-A Genome sequencing and assembly.</title>
        <authorList>
            <person name="Kim I."/>
        </authorList>
    </citation>
    <scope>NUCLEOTIDE SEQUENCE [LARGE SCALE GENOMIC DNA]</scope>
    <source>
        <strain evidence="2 3">DS2-A</strain>
    </source>
</reference>
<evidence type="ECO:0000313" key="2">
    <source>
        <dbReference type="EMBL" id="TGD59239.1"/>
    </source>
</evidence>
<dbReference type="RefSeq" id="WP_135525549.1">
    <property type="nucleotide sequence ID" value="NZ_SRLH01000002.1"/>
</dbReference>
<comment type="caution">
    <text evidence="2">The sequence shown here is derived from an EMBL/GenBank/DDBJ whole genome shotgun (WGS) entry which is preliminary data.</text>
</comment>
<sequence length="198" mass="23067">MKEFDHLKEIWNQQKQSTVPDVSQIISKAKKEKRSMGNKILIQVAVLLLSVIAIAWVVALIDFKMATTYIGVGLMFLTIFSYSALRLYQAKQLKAIDLTQSPQKALQQLEQYYAFQQFVATKCTLAYFILLNLGFVFYFIEVMEPMPVKMTVIFLTVYIAWMLIAYFILGKKQKQKEYEKTQSIIDSIKKIETQYEQE</sequence>
<dbReference type="AlphaFoldDB" id="A0A4Z0LBK2"/>
<feature type="transmembrane region" description="Helical" evidence="1">
    <location>
        <begin position="40"/>
        <end position="61"/>
    </location>
</feature>
<keyword evidence="1" id="KW-0812">Transmembrane</keyword>
<keyword evidence="3" id="KW-1185">Reference proteome</keyword>
<keyword evidence="1" id="KW-1133">Transmembrane helix</keyword>
<protein>
    <submittedName>
        <fullName evidence="2">Uncharacterized protein</fullName>
    </submittedName>
</protein>
<accession>A0A4Z0LBK2</accession>
<gene>
    <name evidence="2" type="ORF">E4635_05135</name>
</gene>
<feature type="transmembrane region" description="Helical" evidence="1">
    <location>
        <begin position="67"/>
        <end position="85"/>
    </location>
</feature>
<organism evidence="2 3">
    <name type="scientific">Flavobacterium humi</name>
    <dbReference type="NCBI Taxonomy" id="2562683"/>
    <lineage>
        <taxon>Bacteria</taxon>
        <taxon>Pseudomonadati</taxon>
        <taxon>Bacteroidota</taxon>
        <taxon>Flavobacteriia</taxon>
        <taxon>Flavobacteriales</taxon>
        <taxon>Flavobacteriaceae</taxon>
        <taxon>Flavobacterium</taxon>
    </lineage>
</organism>